<comment type="caution">
    <text evidence="1">The sequence shown here is derived from an EMBL/GenBank/DDBJ whole genome shotgun (WGS) entry which is preliminary data.</text>
</comment>
<keyword evidence="2" id="KW-1185">Reference proteome</keyword>
<dbReference type="InterPro" id="IPR037026">
    <property type="entry name" value="Vgr_OB-fold_dom_sf"/>
</dbReference>
<dbReference type="Proteomes" id="UP000070617">
    <property type="component" value="Unassembled WGS sequence"/>
</dbReference>
<dbReference type="Gene3D" id="2.40.50.230">
    <property type="entry name" value="Gp5 N-terminal domain"/>
    <property type="match status" value="1"/>
</dbReference>
<sequence>MMSAIKGAIGFVHSINPTNYTAKVKLPEYENHITEDLTILSPLTFQNKIAAIPKINTPVFCIFLGDDTDRGYIIGSYFSDKNLSESKEDEYKIDFQKSIVTIKEDGNIILKGNLTKIDSDVEITGMVTIEKDATINGNTSVNGSMEAKKGFKTEKVDLKEGILDIETVKYKELSKK</sequence>
<gene>
    <name evidence="1" type="ORF">HMPREF3206_00967</name>
</gene>
<name>A0A133NE44_9FUSO</name>
<dbReference type="STRING" id="134605.HMPREF3206_00967"/>
<protein>
    <recommendedName>
        <fullName evidence="3">Phage baseplate assembly protein V</fullName>
    </recommendedName>
</protein>
<evidence type="ECO:0008006" key="3">
    <source>
        <dbReference type="Google" id="ProtNLM"/>
    </source>
</evidence>
<accession>A0A133NE44</accession>
<evidence type="ECO:0000313" key="1">
    <source>
        <dbReference type="EMBL" id="KXA14544.1"/>
    </source>
</evidence>
<dbReference type="PATRIC" id="fig|134605.3.peg.961"/>
<evidence type="ECO:0000313" key="2">
    <source>
        <dbReference type="Proteomes" id="UP000070617"/>
    </source>
</evidence>
<dbReference type="AlphaFoldDB" id="A0A133NE44"/>
<proteinExistence type="predicted"/>
<dbReference type="RefSeq" id="WP_005964266.1">
    <property type="nucleotide sequence ID" value="NZ_KQ956534.1"/>
</dbReference>
<dbReference type="EMBL" id="LRPX01000041">
    <property type="protein sequence ID" value="KXA14544.1"/>
    <property type="molecule type" value="Genomic_DNA"/>
</dbReference>
<organism evidence="1 2">
    <name type="scientific">Fusobacterium equinum</name>
    <dbReference type="NCBI Taxonomy" id="134605"/>
    <lineage>
        <taxon>Bacteria</taxon>
        <taxon>Fusobacteriati</taxon>
        <taxon>Fusobacteriota</taxon>
        <taxon>Fusobacteriia</taxon>
        <taxon>Fusobacteriales</taxon>
        <taxon>Fusobacteriaceae</taxon>
        <taxon>Fusobacterium</taxon>
    </lineage>
</organism>
<reference evidence="2" key="1">
    <citation type="submission" date="2016-01" db="EMBL/GenBank/DDBJ databases">
        <authorList>
            <person name="Mitreva M."/>
            <person name="Pepin K.H."/>
            <person name="Mihindukulasuriya K.A."/>
            <person name="Fulton R."/>
            <person name="Fronick C."/>
            <person name="O'Laughlin M."/>
            <person name="Miner T."/>
            <person name="Herter B."/>
            <person name="Rosa B.A."/>
            <person name="Cordes M."/>
            <person name="Tomlinson C."/>
            <person name="Wollam A."/>
            <person name="Palsikar V.B."/>
            <person name="Mardis E.R."/>
            <person name="Wilson R.K."/>
        </authorList>
    </citation>
    <scope>NUCLEOTIDE SEQUENCE [LARGE SCALE GENOMIC DNA]</scope>
    <source>
        <strain evidence="2">CMW8396</strain>
    </source>
</reference>